<protein>
    <recommendedName>
        <fullName evidence="2">DUF6562 domain-containing protein</fullName>
    </recommendedName>
</protein>
<keyword evidence="1" id="KW-0732">Signal</keyword>
<evidence type="ECO:0000313" key="3">
    <source>
        <dbReference type="EMBL" id="MBC5642295.1"/>
    </source>
</evidence>
<organism evidence="3 4">
    <name type="scientific">Parabacteroides segnis</name>
    <dbReference type="NCBI Taxonomy" id="2763058"/>
    <lineage>
        <taxon>Bacteria</taxon>
        <taxon>Pseudomonadati</taxon>
        <taxon>Bacteroidota</taxon>
        <taxon>Bacteroidia</taxon>
        <taxon>Bacteroidales</taxon>
        <taxon>Tannerellaceae</taxon>
        <taxon>Parabacteroides</taxon>
    </lineage>
</organism>
<evidence type="ECO:0000313" key="4">
    <source>
        <dbReference type="Proteomes" id="UP000644010"/>
    </source>
</evidence>
<dbReference type="Pfam" id="PF20200">
    <property type="entry name" value="DUF6562"/>
    <property type="match status" value="1"/>
</dbReference>
<feature type="domain" description="DUF6562" evidence="2">
    <location>
        <begin position="39"/>
        <end position="341"/>
    </location>
</feature>
<dbReference type="PROSITE" id="PS51257">
    <property type="entry name" value="PROKAR_LIPOPROTEIN"/>
    <property type="match status" value="1"/>
</dbReference>
<name>A0ABR7DXN3_9BACT</name>
<evidence type="ECO:0000259" key="2">
    <source>
        <dbReference type="Pfam" id="PF20200"/>
    </source>
</evidence>
<feature type="chain" id="PRO_5045203162" description="DUF6562 domain-containing protein" evidence="1">
    <location>
        <begin position="20"/>
        <end position="345"/>
    </location>
</feature>
<proteinExistence type="predicted"/>
<dbReference type="EMBL" id="JACOOI010000004">
    <property type="protein sequence ID" value="MBC5642295.1"/>
    <property type="molecule type" value="Genomic_DNA"/>
</dbReference>
<accession>A0ABR7DXN3</accession>
<dbReference type="InterPro" id="IPR046692">
    <property type="entry name" value="DUF6562"/>
</dbReference>
<gene>
    <name evidence="3" type="ORF">H8S77_05285</name>
</gene>
<keyword evidence="4" id="KW-1185">Reference proteome</keyword>
<dbReference type="Proteomes" id="UP000644010">
    <property type="component" value="Unassembled WGS sequence"/>
</dbReference>
<evidence type="ECO:0000256" key="1">
    <source>
        <dbReference type="SAM" id="SignalP"/>
    </source>
</evidence>
<sequence length="345" mass="38479">MKQKHYIGFITLVTATLLAACVHDYPTMTPEGEEGIDPTLVVVDTEVTFDLDLEPFGSITNKTRSGATEAATGDHRRRFIIEARRNGRAEVRQVAVIEDAEETGKTLTLPVRLRLHAVEYSLVVWTDYVQAGTDTDLHYNTGDLNGVRLNEPYAGNTDYRDCHYATVPLNLRPYRDQWNARVQLNMEMVRPLAKYQIVATDVKDFIKTVEKKYPGETEFGIRFSYDFYFPLAFNVWEGKPTGSQLGVAFTTRLTLPAAGTEEMTLGSDHVFVNGSGSYIPLSMEITSLQDGSVVGRYSGLNVPYQRGHLTTIRGRFLTAMSGSGGIGIDPGYDDKDIDIDLDKLR</sequence>
<comment type="caution">
    <text evidence="3">The sequence shown here is derived from an EMBL/GenBank/DDBJ whole genome shotgun (WGS) entry which is preliminary data.</text>
</comment>
<dbReference type="RefSeq" id="WP_186958566.1">
    <property type="nucleotide sequence ID" value="NZ_JACOOI010000004.1"/>
</dbReference>
<reference evidence="3 4" key="1">
    <citation type="submission" date="2020-08" db="EMBL/GenBank/DDBJ databases">
        <title>Genome public.</title>
        <authorList>
            <person name="Liu C."/>
            <person name="Sun Q."/>
        </authorList>
    </citation>
    <scope>NUCLEOTIDE SEQUENCE [LARGE SCALE GENOMIC DNA]</scope>
    <source>
        <strain evidence="3 4">BX2</strain>
    </source>
</reference>
<feature type="signal peptide" evidence="1">
    <location>
        <begin position="1"/>
        <end position="19"/>
    </location>
</feature>